<sequence length="519" mass="56774">MAITTTTATDRKKRVFRFKKPLTLPKLLSLFYLSYPLLFHLEDQDSRHSHPNSISTALFYRFRSVFIHDISIDQYLKGKPRAGFPGYTTFKNSTNLHHTHLLYSLNIEDCLFLKVLFQFSNLNLNKRSNFQLFPYSSCSIYNNFINFNFPTSHLKDETNHIHSLFNRTLSSSIVRAAIKAGRRTTPSIARQAVRAFTTTPQANDYEAIHEKEIPATKFQPGSGPERVTIPVEEVAAAAAKETVDVVTPLTQSAYKGMTPTMQKMSLMGKVVVVTGGARGLGNHMARACVEAGAKALVIFDANQELGDASAAELYELTGNKIPISFFKVDVRDADAIESAVNSVVAEHGAPDVLINSAGIADSNIPAETYDHNMFRRLIDINLTGSFLMSQAVGKAMMAAGKPGSIVLVASMSGSVVNYPQEQSCYNASKAGVVQLGKSLGAEWAKYNVRVNMISPGYMDTALNNVPALDAQKVIWKSLTPQNRLGAVDDLNGLAVFLASDASAFMTGSNVIIDGGYTLY</sequence>
<name>A0A5N6JY05_MONLA</name>
<dbReference type="InterPro" id="IPR036291">
    <property type="entry name" value="NAD(P)-bd_dom_sf"/>
</dbReference>
<keyword evidence="5" id="KW-1185">Reference proteome</keyword>
<dbReference type="PANTHER" id="PTHR42760">
    <property type="entry name" value="SHORT-CHAIN DEHYDROGENASES/REDUCTASES FAMILY MEMBER"/>
    <property type="match status" value="1"/>
</dbReference>
<keyword evidence="2" id="KW-0521">NADP</keyword>
<dbReference type="GO" id="GO:0050085">
    <property type="term" value="F:mannitol 2-dehydrogenase (NADP+) activity"/>
    <property type="evidence" value="ECO:0007669"/>
    <property type="project" value="UniProtKB-ARBA"/>
</dbReference>
<dbReference type="FunFam" id="3.40.50.720:FF:000090">
    <property type="entry name" value="NADP-dependent mannitol dehydrogenase"/>
    <property type="match status" value="1"/>
</dbReference>
<proteinExistence type="inferred from homology"/>
<dbReference type="Pfam" id="PF13561">
    <property type="entry name" value="adh_short_C2"/>
    <property type="match status" value="1"/>
</dbReference>
<dbReference type="Gene3D" id="3.40.50.720">
    <property type="entry name" value="NAD(P)-binding Rossmann-like Domain"/>
    <property type="match status" value="1"/>
</dbReference>
<evidence type="ECO:0000256" key="2">
    <source>
        <dbReference type="ARBA" id="ARBA00022857"/>
    </source>
</evidence>
<dbReference type="OrthoDB" id="5325318at2759"/>
<dbReference type="Proteomes" id="UP000326757">
    <property type="component" value="Unassembled WGS sequence"/>
</dbReference>
<comment type="caution">
    <text evidence="4">The sequence shown here is derived from an EMBL/GenBank/DDBJ whole genome shotgun (WGS) entry which is preliminary data.</text>
</comment>
<evidence type="ECO:0000313" key="4">
    <source>
        <dbReference type="EMBL" id="KAB8293967.1"/>
    </source>
</evidence>
<dbReference type="PRINTS" id="PR00081">
    <property type="entry name" value="GDHRDH"/>
</dbReference>
<accession>A0A5N6JY05</accession>
<dbReference type="PROSITE" id="PS00061">
    <property type="entry name" value="ADH_SHORT"/>
    <property type="match status" value="1"/>
</dbReference>
<dbReference type="GO" id="GO:0019594">
    <property type="term" value="P:mannitol metabolic process"/>
    <property type="evidence" value="ECO:0007669"/>
    <property type="project" value="UniProtKB-ARBA"/>
</dbReference>
<comment type="similarity">
    <text evidence="1">Belongs to the short-chain dehydrogenases/reductases (SDR) family.</text>
</comment>
<dbReference type="PRINTS" id="PR00080">
    <property type="entry name" value="SDRFAMILY"/>
</dbReference>
<organism evidence="4 5">
    <name type="scientific">Monilinia laxa</name>
    <name type="common">Brown rot fungus</name>
    <name type="synonym">Sclerotinia laxa</name>
    <dbReference type="NCBI Taxonomy" id="61186"/>
    <lineage>
        <taxon>Eukaryota</taxon>
        <taxon>Fungi</taxon>
        <taxon>Dikarya</taxon>
        <taxon>Ascomycota</taxon>
        <taxon>Pezizomycotina</taxon>
        <taxon>Leotiomycetes</taxon>
        <taxon>Helotiales</taxon>
        <taxon>Sclerotiniaceae</taxon>
        <taxon>Monilinia</taxon>
    </lineage>
</organism>
<keyword evidence="3" id="KW-0560">Oxidoreductase</keyword>
<protein>
    <submittedName>
        <fullName evidence="4">Uncharacterized protein</fullName>
    </submittedName>
</protein>
<dbReference type="AlphaFoldDB" id="A0A5N6JY05"/>
<dbReference type="InterPro" id="IPR002347">
    <property type="entry name" value="SDR_fam"/>
</dbReference>
<gene>
    <name evidence="4" type="ORF">EYC80_009437</name>
</gene>
<dbReference type="EMBL" id="VIGI01000011">
    <property type="protein sequence ID" value="KAB8293967.1"/>
    <property type="molecule type" value="Genomic_DNA"/>
</dbReference>
<reference evidence="4 5" key="1">
    <citation type="submission" date="2019-06" db="EMBL/GenBank/DDBJ databases">
        <title>Genome Sequence of the Brown Rot Fungal Pathogen Monilinia laxa.</title>
        <authorList>
            <person name="De Miccolis Angelini R.M."/>
            <person name="Landi L."/>
            <person name="Abate D."/>
            <person name="Pollastro S."/>
            <person name="Romanazzi G."/>
            <person name="Faretra F."/>
        </authorList>
    </citation>
    <scope>NUCLEOTIDE SEQUENCE [LARGE SCALE GENOMIC DNA]</scope>
    <source>
        <strain evidence="4 5">Mlax316</strain>
    </source>
</reference>
<evidence type="ECO:0000256" key="3">
    <source>
        <dbReference type="ARBA" id="ARBA00023002"/>
    </source>
</evidence>
<dbReference type="InterPro" id="IPR020904">
    <property type="entry name" value="Sc_DH/Rdtase_CS"/>
</dbReference>
<evidence type="ECO:0000256" key="1">
    <source>
        <dbReference type="ARBA" id="ARBA00006484"/>
    </source>
</evidence>
<dbReference type="PANTHER" id="PTHR42760:SF103">
    <property type="entry name" value="SHORT-CHAIN DEHYDROGENASE_REDUCTASE SDR"/>
    <property type="match status" value="1"/>
</dbReference>
<evidence type="ECO:0000313" key="5">
    <source>
        <dbReference type="Proteomes" id="UP000326757"/>
    </source>
</evidence>
<dbReference type="SUPFAM" id="SSF51735">
    <property type="entry name" value="NAD(P)-binding Rossmann-fold domains"/>
    <property type="match status" value="1"/>
</dbReference>